<evidence type="ECO:0000256" key="1">
    <source>
        <dbReference type="ARBA" id="ARBA00001946"/>
    </source>
</evidence>
<gene>
    <name evidence="4" type="ORF">FHX37_4026</name>
</gene>
<name>A0A543NA11_9ACTN</name>
<keyword evidence="5" id="KW-1185">Reference proteome</keyword>
<evidence type="ECO:0000313" key="4">
    <source>
        <dbReference type="EMBL" id="TQN28667.1"/>
    </source>
</evidence>
<dbReference type="Proteomes" id="UP000317422">
    <property type="component" value="Unassembled WGS sequence"/>
</dbReference>
<dbReference type="SUPFAM" id="SSF55811">
    <property type="entry name" value="Nudix"/>
    <property type="match status" value="1"/>
</dbReference>
<dbReference type="Pfam" id="PF00293">
    <property type="entry name" value="NUDIX"/>
    <property type="match status" value="1"/>
</dbReference>
<dbReference type="PANTHER" id="PTHR43046:SF2">
    <property type="entry name" value="8-OXO-DGTP DIPHOSPHATASE-RELATED"/>
    <property type="match status" value="1"/>
</dbReference>
<dbReference type="AlphaFoldDB" id="A0A543NA11"/>
<dbReference type="RefSeq" id="WP_141925686.1">
    <property type="nucleotide sequence ID" value="NZ_VFQC01000002.1"/>
</dbReference>
<dbReference type="Gene3D" id="3.90.79.10">
    <property type="entry name" value="Nucleoside Triphosphate Pyrophosphohydrolase"/>
    <property type="match status" value="1"/>
</dbReference>
<comment type="cofactor">
    <cofactor evidence="1">
        <name>Mg(2+)</name>
        <dbReference type="ChEBI" id="CHEBI:18420"/>
    </cofactor>
</comment>
<sequence>MSAGDGDGWVFLPDGTRRWGRYGASGLLLCGRDVAGIGHILLQHRSWWSHHGNTWGLPGGALDSGESPVQGALREFREEVAGELGEITVTGIHRQEHTVWRYDTVLAQAAEKRAFSPGSAESADIRWVRADRVESLPLLPAFRRIWPEARAALERHPVLVVDAHTASARLGGARELRASLAALARHGVPGRAVPQHLPQAPLHRWFPRVLLAVDGAAPTAPPEAGVEVVTGYGTSSAVENALNSGGSPALVVTRDEAAVGGEQNGVRVLPPEWLRELSVSDSQGT</sequence>
<dbReference type="InterPro" id="IPR000086">
    <property type="entry name" value="NUDIX_hydrolase_dom"/>
</dbReference>
<accession>A0A543NA11</accession>
<evidence type="ECO:0000259" key="3">
    <source>
        <dbReference type="PROSITE" id="PS51462"/>
    </source>
</evidence>
<organism evidence="4 5">
    <name type="scientific">Haloactinospora alba</name>
    <dbReference type="NCBI Taxonomy" id="405555"/>
    <lineage>
        <taxon>Bacteria</taxon>
        <taxon>Bacillati</taxon>
        <taxon>Actinomycetota</taxon>
        <taxon>Actinomycetes</taxon>
        <taxon>Streptosporangiales</taxon>
        <taxon>Nocardiopsidaceae</taxon>
        <taxon>Haloactinospora</taxon>
    </lineage>
</organism>
<keyword evidence="2" id="KW-0378">Hydrolase</keyword>
<evidence type="ECO:0000256" key="2">
    <source>
        <dbReference type="ARBA" id="ARBA00022801"/>
    </source>
</evidence>
<dbReference type="GO" id="GO:0016787">
    <property type="term" value="F:hydrolase activity"/>
    <property type="evidence" value="ECO:0007669"/>
    <property type="project" value="UniProtKB-KW"/>
</dbReference>
<proteinExistence type="predicted"/>
<comment type="caution">
    <text evidence="4">The sequence shown here is derived from an EMBL/GenBank/DDBJ whole genome shotgun (WGS) entry which is preliminary data.</text>
</comment>
<dbReference type="EMBL" id="VFQC01000002">
    <property type="protein sequence ID" value="TQN28667.1"/>
    <property type="molecule type" value="Genomic_DNA"/>
</dbReference>
<protein>
    <submittedName>
        <fullName evidence="4">ADP-ribose pyrophosphatase YjhB (NUDIX family)</fullName>
    </submittedName>
</protein>
<feature type="domain" description="Nudix hydrolase" evidence="3">
    <location>
        <begin position="20"/>
        <end position="153"/>
    </location>
</feature>
<dbReference type="OrthoDB" id="3404294at2"/>
<dbReference type="PANTHER" id="PTHR43046">
    <property type="entry name" value="GDP-MANNOSE MANNOSYL HYDROLASE"/>
    <property type="match status" value="1"/>
</dbReference>
<reference evidence="4 5" key="1">
    <citation type="submission" date="2019-06" db="EMBL/GenBank/DDBJ databases">
        <title>Sequencing the genomes of 1000 actinobacteria strains.</title>
        <authorList>
            <person name="Klenk H.-P."/>
        </authorList>
    </citation>
    <scope>NUCLEOTIDE SEQUENCE [LARGE SCALE GENOMIC DNA]</scope>
    <source>
        <strain evidence="4 5">DSM 45015</strain>
    </source>
</reference>
<evidence type="ECO:0000313" key="5">
    <source>
        <dbReference type="Proteomes" id="UP000317422"/>
    </source>
</evidence>
<dbReference type="CDD" id="cd18877">
    <property type="entry name" value="NUDIX_Hydrolase"/>
    <property type="match status" value="1"/>
</dbReference>
<dbReference type="InterPro" id="IPR015797">
    <property type="entry name" value="NUDIX_hydrolase-like_dom_sf"/>
</dbReference>
<dbReference type="PROSITE" id="PS51462">
    <property type="entry name" value="NUDIX"/>
    <property type="match status" value="1"/>
</dbReference>